<dbReference type="InterPro" id="IPR010985">
    <property type="entry name" value="Ribbon_hlx_hlx"/>
</dbReference>
<dbReference type="Gene3D" id="1.10.1220.10">
    <property type="entry name" value="Met repressor-like"/>
    <property type="match status" value="1"/>
</dbReference>
<sequence>MAQVIIRNIEDEVVERLKRMAVTKGTSLEQELRSILAEAAYRPDRVLSELAHLRTLTPAGSRPLAEDLVREGRDER</sequence>
<evidence type="ECO:0000313" key="2">
    <source>
        <dbReference type="EMBL" id="QQP88533.1"/>
    </source>
</evidence>
<dbReference type="InterPro" id="IPR013321">
    <property type="entry name" value="Arc_rbn_hlx_hlx"/>
</dbReference>
<evidence type="ECO:0000313" key="3">
    <source>
        <dbReference type="Proteomes" id="UP000595197"/>
    </source>
</evidence>
<dbReference type="Proteomes" id="UP000595197">
    <property type="component" value="Chromosome"/>
</dbReference>
<dbReference type="Pfam" id="PF22513">
    <property type="entry name" value="FitA-like_RHH"/>
    <property type="match status" value="1"/>
</dbReference>
<dbReference type="SUPFAM" id="SSF47598">
    <property type="entry name" value="Ribbon-helix-helix"/>
    <property type="match status" value="1"/>
</dbReference>
<dbReference type="InterPro" id="IPR053853">
    <property type="entry name" value="FitA-like_RHH"/>
</dbReference>
<evidence type="ECO:0000259" key="1">
    <source>
        <dbReference type="Pfam" id="PF22513"/>
    </source>
</evidence>
<reference evidence="2" key="1">
    <citation type="submission" date="2021-02" db="EMBL/GenBank/DDBJ databases">
        <title>Skermanella TT6 skin isolate.</title>
        <authorList>
            <person name="Lee K."/>
            <person name="Ganzorig M."/>
        </authorList>
    </citation>
    <scope>NUCLEOTIDE SEQUENCE</scope>
    <source>
        <strain evidence="2">TT6</strain>
    </source>
</reference>
<proteinExistence type="predicted"/>
<dbReference type="EMBL" id="CP067420">
    <property type="protein sequence ID" value="QQP88533.1"/>
    <property type="molecule type" value="Genomic_DNA"/>
</dbReference>
<feature type="domain" description="Antitoxin FitA-like ribbon-helix-helix" evidence="1">
    <location>
        <begin position="2"/>
        <end position="40"/>
    </location>
</feature>
<gene>
    <name evidence="2" type="ORF">IGS68_21245</name>
</gene>
<protein>
    <recommendedName>
        <fullName evidence="1">Antitoxin FitA-like ribbon-helix-helix domain-containing protein</fullName>
    </recommendedName>
</protein>
<accession>A0ABX7B326</accession>
<dbReference type="RefSeq" id="WP_201073558.1">
    <property type="nucleotide sequence ID" value="NZ_CP067420.1"/>
</dbReference>
<organism evidence="2 3">
    <name type="scientific">Skermanella cutis</name>
    <dbReference type="NCBI Taxonomy" id="2775420"/>
    <lineage>
        <taxon>Bacteria</taxon>
        <taxon>Pseudomonadati</taxon>
        <taxon>Pseudomonadota</taxon>
        <taxon>Alphaproteobacteria</taxon>
        <taxon>Rhodospirillales</taxon>
        <taxon>Azospirillaceae</taxon>
        <taxon>Skermanella</taxon>
    </lineage>
</organism>
<keyword evidence="3" id="KW-1185">Reference proteome</keyword>
<name>A0ABX7B326_9PROT</name>